<keyword evidence="5 10" id="KW-0132">Cell division</keyword>
<dbReference type="GO" id="GO:0051301">
    <property type="term" value="P:cell division"/>
    <property type="evidence" value="ECO:0007669"/>
    <property type="project" value="UniProtKB-KW"/>
</dbReference>
<feature type="domain" description="FtsX extracellular" evidence="13">
    <location>
        <begin position="55"/>
        <end position="148"/>
    </location>
</feature>
<keyword evidence="6 11" id="KW-0812">Transmembrane</keyword>
<evidence type="ECO:0000313" key="14">
    <source>
        <dbReference type="EMBL" id="HHI96649.1"/>
    </source>
</evidence>
<dbReference type="PANTHER" id="PTHR47755:SF1">
    <property type="entry name" value="CELL DIVISION PROTEIN FTSX"/>
    <property type="match status" value="1"/>
</dbReference>
<feature type="transmembrane region" description="Helical" evidence="11">
    <location>
        <begin position="167"/>
        <end position="192"/>
    </location>
</feature>
<organism evidence="14">
    <name type="scientific">Thermodesulfatator atlanticus</name>
    <dbReference type="NCBI Taxonomy" id="501497"/>
    <lineage>
        <taxon>Bacteria</taxon>
        <taxon>Pseudomonadati</taxon>
        <taxon>Thermodesulfobacteriota</taxon>
        <taxon>Thermodesulfobacteria</taxon>
        <taxon>Thermodesulfobacteriales</taxon>
        <taxon>Thermodesulfatatoraceae</taxon>
        <taxon>Thermodesulfatator</taxon>
    </lineage>
</organism>
<keyword evidence="7 11" id="KW-1133">Transmembrane helix</keyword>
<comment type="caution">
    <text evidence="14">The sequence shown here is derived from an EMBL/GenBank/DDBJ whole genome shotgun (WGS) entry which is preliminary data.</text>
</comment>
<dbReference type="InterPro" id="IPR040690">
    <property type="entry name" value="FtsX_ECD"/>
</dbReference>
<gene>
    <name evidence="14" type="ORF">ENJ96_02230</name>
</gene>
<dbReference type="Gene3D" id="3.30.70.3040">
    <property type="match status" value="1"/>
</dbReference>
<evidence type="ECO:0000256" key="7">
    <source>
        <dbReference type="ARBA" id="ARBA00022989"/>
    </source>
</evidence>
<accession>A0A7V5NZ43</accession>
<comment type="subcellular location">
    <subcellularLocation>
        <location evidence="1">Cell membrane</location>
        <topology evidence="1">Multi-pass membrane protein</topology>
    </subcellularLocation>
</comment>
<evidence type="ECO:0000256" key="8">
    <source>
        <dbReference type="ARBA" id="ARBA00023136"/>
    </source>
</evidence>
<name>A0A7V5NZ43_9BACT</name>
<dbReference type="AlphaFoldDB" id="A0A7V5NZ43"/>
<reference evidence="14" key="1">
    <citation type="journal article" date="2020" name="mSystems">
        <title>Genome- and Community-Level Interaction Insights into Carbon Utilization and Element Cycling Functions of Hydrothermarchaeota in Hydrothermal Sediment.</title>
        <authorList>
            <person name="Zhou Z."/>
            <person name="Liu Y."/>
            <person name="Xu W."/>
            <person name="Pan J."/>
            <person name="Luo Z.H."/>
            <person name="Li M."/>
        </authorList>
    </citation>
    <scope>NUCLEOTIDE SEQUENCE [LARGE SCALE GENOMIC DNA]</scope>
    <source>
        <strain evidence="14">HyVt-533</strain>
    </source>
</reference>
<dbReference type="InterPro" id="IPR003838">
    <property type="entry name" value="ABC3_permease_C"/>
</dbReference>
<dbReference type="PANTHER" id="PTHR47755">
    <property type="entry name" value="CELL DIVISION PROTEIN FTSX"/>
    <property type="match status" value="1"/>
</dbReference>
<evidence type="ECO:0000256" key="6">
    <source>
        <dbReference type="ARBA" id="ARBA00022692"/>
    </source>
</evidence>
<dbReference type="Proteomes" id="UP000886101">
    <property type="component" value="Unassembled WGS sequence"/>
</dbReference>
<evidence type="ECO:0000256" key="3">
    <source>
        <dbReference type="ARBA" id="ARBA00021907"/>
    </source>
</evidence>
<evidence type="ECO:0000256" key="5">
    <source>
        <dbReference type="ARBA" id="ARBA00022618"/>
    </source>
</evidence>
<dbReference type="PIRSF" id="PIRSF003097">
    <property type="entry name" value="FtsX"/>
    <property type="match status" value="1"/>
</dbReference>
<dbReference type="EMBL" id="DROK01000064">
    <property type="protein sequence ID" value="HHI96649.1"/>
    <property type="molecule type" value="Genomic_DNA"/>
</dbReference>
<keyword evidence="8 10" id="KW-0472">Membrane</keyword>
<evidence type="ECO:0000259" key="12">
    <source>
        <dbReference type="Pfam" id="PF02687"/>
    </source>
</evidence>
<feature type="domain" description="ABC3 transporter permease C-terminal" evidence="12">
    <location>
        <begin position="173"/>
        <end position="288"/>
    </location>
</feature>
<dbReference type="GO" id="GO:0005886">
    <property type="term" value="C:plasma membrane"/>
    <property type="evidence" value="ECO:0007669"/>
    <property type="project" value="UniProtKB-SubCell"/>
</dbReference>
<evidence type="ECO:0000256" key="10">
    <source>
        <dbReference type="PIRNR" id="PIRNR003097"/>
    </source>
</evidence>
<dbReference type="Pfam" id="PF02687">
    <property type="entry name" value="FtsX"/>
    <property type="match status" value="1"/>
</dbReference>
<evidence type="ECO:0000256" key="9">
    <source>
        <dbReference type="ARBA" id="ARBA00023306"/>
    </source>
</evidence>
<evidence type="ECO:0000256" key="11">
    <source>
        <dbReference type="SAM" id="Phobius"/>
    </source>
</evidence>
<evidence type="ECO:0000256" key="1">
    <source>
        <dbReference type="ARBA" id="ARBA00004651"/>
    </source>
</evidence>
<evidence type="ECO:0000256" key="2">
    <source>
        <dbReference type="ARBA" id="ARBA00007379"/>
    </source>
</evidence>
<comment type="similarity">
    <text evidence="2 10">Belongs to the ABC-4 integral membrane protein family. FtsX subfamily.</text>
</comment>
<feature type="transmembrane region" description="Helical" evidence="11">
    <location>
        <begin position="259"/>
        <end position="283"/>
    </location>
</feature>
<keyword evidence="9 10" id="KW-0131">Cell cycle</keyword>
<evidence type="ECO:0000256" key="4">
    <source>
        <dbReference type="ARBA" id="ARBA00022475"/>
    </source>
</evidence>
<feature type="transmembrane region" description="Helical" evidence="11">
    <location>
        <begin position="16"/>
        <end position="40"/>
    </location>
</feature>
<keyword evidence="4 10" id="KW-1003">Cell membrane</keyword>
<dbReference type="Pfam" id="PF18075">
    <property type="entry name" value="FtsX_ECD"/>
    <property type="match status" value="1"/>
</dbReference>
<dbReference type="GO" id="GO:0032153">
    <property type="term" value="C:cell division site"/>
    <property type="evidence" value="ECO:0007669"/>
    <property type="project" value="TreeGrafter"/>
</dbReference>
<protein>
    <recommendedName>
        <fullName evidence="3 10">Cell division protein FtsX</fullName>
    </recommendedName>
</protein>
<proteinExistence type="inferred from homology"/>
<feature type="transmembrane region" description="Helical" evidence="11">
    <location>
        <begin position="212"/>
        <end position="238"/>
    </location>
</feature>
<evidence type="ECO:0000259" key="13">
    <source>
        <dbReference type="Pfam" id="PF18075"/>
    </source>
</evidence>
<sequence>MSLIRRTWQEFRTAPWAYLTATLVIALGLAVFSFFGLVYFNLVHFTEQVAQELVLNVYLNPGSTKEEARAVIEELEAYPLVAKVSYLSAEEVLKDLEKLFEEKDLLAGVSPEFLPPVLLVSFKDPFRASQHLKKLSAKIAALPGVYKVQFAKSWLVRLANLKRFLEIMSLAGLVLIGLATCFIIALVVRLSLSQRQKELEVLSLVGATPGFIQGPIVVMAALEGAVASFLALCLVYLLKFYLDGVLRDFFPTASGALLFWGRTELIILIAGVILLCVTGSYWASRRYLRY</sequence>
<dbReference type="InterPro" id="IPR004513">
    <property type="entry name" value="FtsX"/>
</dbReference>